<proteinExistence type="predicted"/>
<dbReference type="Proteomes" id="UP000198711">
    <property type="component" value="Unassembled WGS sequence"/>
</dbReference>
<comment type="caution">
    <text evidence="1">The sequence shown here is derived from an EMBL/GenBank/DDBJ whole genome shotgun (WGS) entry which is preliminary data.</text>
</comment>
<reference evidence="1 2" key="1">
    <citation type="submission" date="2016-10" db="EMBL/GenBank/DDBJ databases">
        <authorList>
            <person name="Varghese N."/>
            <person name="Submissions S."/>
        </authorList>
    </citation>
    <scope>NUCLEOTIDE SEQUENCE [LARGE SCALE GENOMIC DNA]</scope>
    <source>
        <strain evidence="1 2">DSM 25353</strain>
    </source>
</reference>
<evidence type="ECO:0000313" key="2">
    <source>
        <dbReference type="Proteomes" id="UP000198711"/>
    </source>
</evidence>
<protein>
    <submittedName>
        <fullName evidence="1">Uncharacterized protein</fullName>
    </submittedName>
</protein>
<keyword evidence="2" id="KW-1185">Reference proteome</keyword>
<dbReference type="AlphaFoldDB" id="A0A8X8IG96"/>
<dbReference type="EMBL" id="FNNO01000004">
    <property type="protein sequence ID" value="SDW64625.1"/>
    <property type="molecule type" value="Genomic_DNA"/>
</dbReference>
<accession>A0A8X8IG96</accession>
<sequence>MPAKAEFITVTSVIDICRDPKDNFLLALATMDMQHIY</sequence>
<gene>
    <name evidence="1" type="ORF">SAMN05444410_104201</name>
</gene>
<name>A0A8X8IG96_9BACT</name>
<evidence type="ECO:0000313" key="1">
    <source>
        <dbReference type="EMBL" id="SDW64625.1"/>
    </source>
</evidence>
<organism evidence="1 2">
    <name type="scientific">Hydrobacter penzbergensis</name>
    <dbReference type="NCBI Taxonomy" id="1235997"/>
    <lineage>
        <taxon>Bacteria</taxon>
        <taxon>Pseudomonadati</taxon>
        <taxon>Bacteroidota</taxon>
        <taxon>Chitinophagia</taxon>
        <taxon>Chitinophagales</taxon>
        <taxon>Chitinophagaceae</taxon>
        <taxon>Hydrobacter</taxon>
    </lineage>
</organism>